<reference evidence="2 3" key="1">
    <citation type="submission" date="2024-05" db="EMBL/GenBank/DDBJ databases">
        <title>Genome sequencing and assembly of Indian major carp, Cirrhinus mrigala (Hamilton, 1822).</title>
        <authorList>
            <person name="Mohindra V."/>
            <person name="Chowdhury L.M."/>
            <person name="Lal K."/>
            <person name="Jena J.K."/>
        </authorList>
    </citation>
    <scope>NUCLEOTIDE SEQUENCE [LARGE SCALE GENOMIC DNA]</scope>
    <source>
        <strain evidence="2">CM1030</strain>
        <tissue evidence="2">Blood</tissue>
    </source>
</reference>
<evidence type="ECO:0000313" key="3">
    <source>
        <dbReference type="Proteomes" id="UP001529510"/>
    </source>
</evidence>
<dbReference type="Pfam" id="PF17217">
    <property type="entry name" value="UPA"/>
    <property type="match status" value="1"/>
</dbReference>
<proteinExistence type="predicted"/>
<feature type="non-terminal residue" evidence="2">
    <location>
        <position position="1"/>
    </location>
</feature>
<evidence type="ECO:0000313" key="2">
    <source>
        <dbReference type="EMBL" id="KAL0194141.1"/>
    </source>
</evidence>
<organism evidence="2 3">
    <name type="scientific">Cirrhinus mrigala</name>
    <name type="common">Mrigala</name>
    <dbReference type="NCBI Taxonomy" id="683832"/>
    <lineage>
        <taxon>Eukaryota</taxon>
        <taxon>Metazoa</taxon>
        <taxon>Chordata</taxon>
        <taxon>Craniata</taxon>
        <taxon>Vertebrata</taxon>
        <taxon>Euteleostomi</taxon>
        <taxon>Actinopterygii</taxon>
        <taxon>Neopterygii</taxon>
        <taxon>Teleostei</taxon>
        <taxon>Ostariophysi</taxon>
        <taxon>Cypriniformes</taxon>
        <taxon>Cyprinidae</taxon>
        <taxon>Labeoninae</taxon>
        <taxon>Labeonini</taxon>
        <taxon>Cirrhinus</taxon>
    </lineage>
</organism>
<comment type="caution">
    <text evidence="2">The sequence shown here is derived from an EMBL/GenBank/DDBJ whole genome shotgun (WGS) entry which is preliminary data.</text>
</comment>
<name>A0ABD0R6L6_CIRMR</name>
<dbReference type="AlphaFoldDB" id="A0ABD0R6L6"/>
<feature type="domain" description="UPA" evidence="1">
    <location>
        <begin position="45"/>
        <end position="78"/>
    </location>
</feature>
<dbReference type="Proteomes" id="UP001529510">
    <property type="component" value="Unassembled WGS sequence"/>
</dbReference>
<gene>
    <name evidence="2" type="ORF">M9458_012437</name>
</gene>
<feature type="non-terminal residue" evidence="2">
    <location>
        <position position="78"/>
    </location>
</feature>
<sequence>DVVVVGEENFTTSCYVQLGEEACHVLTETLGSYCLIGQSICPSPAKRIKLAVFGPVVTAGLDYHIRVYCLDDTQDTLK</sequence>
<evidence type="ECO:0000259" key="1">
    <source>
        <dbReference type="Pfam" id="PF17217"/>
    </source>
</evidence>
<keyword evidence="3" id="KW-1185">Reference proteome</keyword>
<accession>A0ABD0R6L6</accession>
<protein>
    <recommendedName>
        <fullName evidence="1">UPA domain-containing protein</fullName>
    </recommendedName>
</protein>
<dbReference type="EMBL" id="JAMKFB020000005">
    <property type="protein sequence ID" value="KAL0194141.1"/>
    <property type="molecule type" value="Genomic_DNA"/>
</dbReference>
<dbReference type="InterPro" id="IPR033772">
    <property type="entry name" value="UPA"/>
</dbReference>